<dbReference type="Gene3D" id="1.20.1330.10">
    <property type="entry name" value="f41 fragment of flagellin, N-terminal domain"/>
    <property type="match status" value="1"/>
</dbReference>
<gene>
    <name evidence="1" type="ORF">AAX29_00103</name>
</gene>
<dbReference type="STRING" id="544718.AAX25_00975"/>
<keyword evidence="1" id="KW-0966">Cell projection</keyword>
<keyword evidence="1" id="KW-0969">Cilium</keyword>
<dbReference type="Proteomes" id="UP000093281">
    <property type="component" value="Unassembled WGS sequence"/>
</dbReference>
<organism evidence="1 2">
    <name type="scientific">Aliarcobacter thereius</name>
    <dbReference type="NCBI Taxonomy" id="544718"/>
    <lineage>
        <taxon>Bacteria</taxon>
        <taxon>Pseudomonadati</taxon>
        <taxon>Campylobacterota</taxon>
        <taxon>Epsilonproteobacteria</taxon>
        <taxon>Campylobacterales</taxon>
        <taxon>Arcobacteraceae</taxon>
        <taxon>Aliarcobacter</taxon>
    </lineage>
</organism>
<evidence type="ECO:0000313" key="2">
    <source>
        <dbReference type="Proteomes" id="UP000093281"/>
    </source>
</evidence>
<dbReference type="GO" id="GO:0005198">
    <property type="term" value="F:structural molecule activity"/>
    <property type="evidence" value="ECO:0007669"/>
    <property type="project" value="InterPro"/>
</dbReference>
<dbReference type="PANTHER" id="PTHR42792">
    <property type="entry name" value="FLAGELLIN"/>
    <property type="match status" value="1"/>
</dbReference>
<dbReference type="InterPro" id="IPR001492">
    <property type="entry name" value="Flagellin"/>
</dbReference>
<accession>A0A1C0B938</accession>
<dbReference type="AlphaFoldDB" id="A0A1C0B938"/>
<dbReference type="EMBL" id="LCUJ01000001">
    <property type="protein sequence ID" value="OCM00105.1"/>
    <property type="molecule type" value="Genomic_DNA"/>
</dbReference>
<comment type="caution">
    <text evidence="1">The sequence shown here is derived from an EMBL/GenBank/DDBJ whole genome shotgun (WGS) entry which is preliminary data.</text>
</comment>
<reference evidence="2" key="1">
    <citation type="submission" date="2015-05" db="EMBL/GenBank/DDBJ databases">
        <authorList>
            <person name="Rovetto F."/>
            <person name="Cocolin L."/>
            <person name="Illeghems K."/>
            <person name="Van Nieuwerburgh F."/>
            <person name="Houf K."/>
        </authorList>
    </citation>
    <scope>NUCLEOTIDE SEQUENCE [LARGE SCALE GENOMIC DNA]</scope>
    <source>
        <strain evidence="2">DU22</strain>
    </source>
</reference>
<protein>
    <submittedName>
        <fullName evidence="1">Flagellar hook-associated protein FlgL</fullName>
    </submittedName>
</protein>
<name>A0A1C0B938_9BACT</name>
<dbReference type="RefSeq" id="WP_066185201.1">
    <property type="nucleotide sequence ID" value="NZ_LCUJ01000001.1"/>
</dbReference>
<evidence type="ECO:0000313" key="1">
    <source>
        <dbReference type="EMBL" id="OCM00105.1"/>
    </source>
</evidence>
<proteinExistence type="predicted"/>
<keyword evidence="1" id="KW-0282">Flagellum</keyword>
<dbReference type="OrthoDB" id="9758307at2"/>
<dbReference type="SUPFAM" id="SSF64518">
    <property type="entry name" value="Phase 1 flagellin"/>
    <property type="match status" value="1"/>
</dbReference>
<sequence>MISLDSTMYRLGNLNNYQAKLSFQMGGSKLQYGSDDSVTFGRIVHTEDQMRLNQGIVSQIDRANVLNKSSDAAINEMKKIMDTITQQLIQANTSTTGVEGLVAIAQQLEGLKQNLFDLGNTQTEGQFVFAGSDASVKPFSMDSDGKVTYNGDSSLRKIAVDDGSYRERGVNGIDVLTFVAESAYKGGTLNFQVGDKITDQDGNEWVLNTATNELEKTNWDGSKDIIAVVPPIAPDNNYTASLPNTDGIKFEARRNTFDMLDDAIRSLRGLDEFGNPAFPGDDAANYNFRREGISQAVDDIKKVYDAAVIAHADLGGRNKTFEVTYERLNAKVTQLDILDRELASADPTQVTTNLKALEISFAAISFTINKTFELSLVNFMR</sequence>
<dbReference type="PANTHER" id="PTHR42792:SF1">
    <property type="entry name" value="FLAGELLAR HOOK-ASSOCIATED PROTEIN 3"/>
    <property type="match status" value="1"/>
</dbReference>
<dbReference type="GO" id="GO:0009288">
    <property type="term" value="C:bacterial-type flagellum"/>
    <property type="evidence" value="ECO:0007669"/>
    <property type="project" value="InterPro"/>
</dbReference>